<keyword evidence="1" id="KW-0472">Membrane</keyword>
<proteinExistence type="predicted"/>
<evidence type="ECO:0000256" key="1">
    <source>
        <dbReference type="SAM" id="Phobius"/>
    </source>
</evidence>
<sequence>MAAKGCRCEDLIEAIEGFIPNLLAFLCIFIFILLVYRCWGKSKALYWFMLISLFLFDTIGLGLSVEYFSALNHVCSCSCDDDL</sequence>
<protein>
    <submittedName>
        <fullName evidence="2">Uncharacterized protein</fullName>
    </submittedName>
</protein>
<reference evidence="2" key="1">
    <citation type="journal article" date="2021" name="Proc. Natl. Acad. Sci. U.S.A.">
        <title>A Catalog of Tens of Thousands of Viruses from Human Metagenomes Reveals Hidden Associations with Chronic Diseases.</title>
        <authorList>
            <person name="Tisza M.J."/>
            <person name="Buck C.B."/>
        </authorList>
    </citation>
    <scope>NUCLEOTIDE SEQUENCE</scope>
    <source>
        <strain evidence="2">CtYh54</strain>
    </source>
</reference>
<organism evidence="2">
    <name type="scientific">Siphoviridae sp. ctYh54</name>
    <dbReference type="NCBI Taxonomy" id="2826379"/>
    <lineage>
        <taxon>Viruses</taxon>
        <taxon>Duplodnaviria</taxon>
        <taxon>Heunggongvirae</taxon>
        <taxon>Uroviricota</taxon>
        <taxon>Caudoviricetes</taxon>
    </lineage>
</organism>
<dbReference type="EMBL" id="BK014884">
    <property type="protein sequence ID" value="DAD80495.1"/>
    <property type="molecule type" value="Genomic_DNA"/>
</dbReference>
<keyword evidence="1" id="KW-0812">Transmembrane</keyword>
<name>A0A8S5MEI7_9CAUD</name>
<evidence type="ECO:0000313" key="2">
    <source>
        <dbReference type="EMBL" id="DAD80495.1"/>
    </source>
</evidence>
<feature type="transmembrane region" description="Helical" evidence="1">
    <location>
        <begin position="44"/>
        <end position="63"/>
    </location>
</feature>
<accession>A0A8S5MEI7</accession>
<feature type="transmembrane region" description="Helical" evidence="1">
    <location>
        <begin position="18"/>
        <end position="37"/>
    </location>
</feature>
<keyword evidence="1" id="KW-1133">Transmembrane helix</keyword>